<evidence type="ECO:0008006" key="9">
    <source>
        <dbReference type="Google" id="ProtNLM"/>
    </source>
</evidence>
<dbReference type="GO" id="GO:0016020">
    <property type="term" value="C:membrane"/>
    <property type="evidence" value="ECO:0007669"/>
    <property type="project" value="UniProtKB-SubCell"/>
</dbReference>
<comment type="subcellular location">
    <subcellularLocation>
        <location evidence="1">Membrane</location>
        <topology evidence="1">Multi-pass membrane protein</topology>
    </subcellularLocation>
</comment>
<feature type="transmembrane region" description="Helical" evidence="6">
    <location>
        <begin position="163"/>
        <end position="179"/>
    </location>
</feature>
<evidence type="ECO:0000313" key="7">
    <source>
        <dbReference type="EMBL" id="OWW19216.1"/>
    </source>
</evidence>
<comment type="similarity">
    <text evidence="2">Belongs to the TerC family.</text>
</comment>
<dbReference type="InterPro" id="IPR022301">
    <property type="entry name" value="Integral_membrane_YjbE"/>
</dbReference>
<dbReference type="PANTHER" id="PTHR30238">
    <property type="entry name" value="MEMBRANE BOUND PREDICTED REDOX MODULATOR"/>
    <property type="match status" value="1"/>
</dbReference>
<proteinExistence type="inferred from homology"/>
<name>A0A254T994_9BURK</name>
<dbReference type="NCBIfam" id="TIGR03717">
    <property type="entry name" value="R_switched_YjbE"/>
    <property type="match status" value="1"/>
</dbReference>
<gene>
    <name evidence="7" type="ORF">AYR66_06600</name>
</gene>
<evidence type="ECO:0000256" key="6">
    <source>
        <dbReference type="SAM" id="Phobius"/>
    </source>
</evidence>
<dbReference type="PANTHER" id="PTHR30238:SF4">
    <property type="entry name" value="SLL1022 PROTEIN"/>
    <property type="match status" value="1"/>
</dbReference>
<dbReference type="Pfam" id="PF03741">
    <property type="entry name" value="TerC"/>
    <property type="match status" value="1"/>
</dbReference>
<comment type="caution">
    <text evidence="7">The sequence shown here is derived from an EMBL/GenBank/DDBJ whole genome shotgun (WGS) entry which is preliminary data.</text>
</comment>
<feature type="transmembrane region" description="Helical" evidence="6">
    <location>
        <begin position="135"/>
        <end position="156"/>
    </location>
</feature>
<keyword evidence="5 6" id="KW-0472">Membrane</keyword>
<dbReference type="EMBL" id="LSTO01000001">
    <property type="protein sequence ID" value="OWW19216.1"/>
    <property type="molecule type" value="Genomic_DNA"/>
</dbReference>
<dbReference type="AlphaFoldDB" id="A0A254T994"/>
<accession>A0A254T994</accession>
<dbReference type="OrthoDB" id="5295733at2"/>
<keyword evidence="8" id="KW-1185">Reference proteome</keyword>
<feature type="transmembrane region" description="Helical" evidence="6">
    <location>
        <begin position="12"/>
        <end position="34"/>
    </location>
</feature>
<dbReference type="Proteomes" id="UP000197535">
    <property type="component" value="Unassembled WGS sequence"/>
</dbReference>
<evidence type="ECO:0000256" key="5">
    <source>
        <dbReference type="ARBA" id="ARBA00023136"/>
    </source>
</evidence>
<evidence type="ECO:0000256" key="1">
    <source>
        <dbReference type="ARBA" id="ARBA00004141"/>
    </source>
</evidence>
<protein>
    <recommendedName>
        <fullName evidence="9">Integral membrane protein</fullName>
    </recommendedName>
</protein>
<dbReference type="RefSeq" id="WP_088706133.1">
    <property type="nucleotide sequence ID" value="NZ_LSTO01000001.1"/>
</dbReference>
<evidence type="ECO:0000256" key="4">
    <source>
        <dbReference type="ARBA" id="ARBA00022989"/>
    </source>
</evidence>
<feature type="transmembrane region" description="Helical" evidence="6">
    <location>
        <begin position="46"/>
        <end position="67"/>
    </location>
</feature>
<sequence>MSFLSTPEFWVSLGQIILINIVLSGDNAVVIALASRSLPPKQQKMAILCGSVGAIVLRIILTFFAVYLLSLPYLKLAGAALLLWIGVNLLKGEDEEEELEGHSNLAGAIKTIVVADLVMSLDNVIGVAAAAKGNIVLLVVGLGVSIPLIIYGSTLILKLMNRFPIIITIGAALLGWVAGEMAFSDPAVKTFAENYHSLHLLPPALCAMLVVVVGKYLQNQNAASSETLEQLN</sequence>
<evidence type="ECO:0000256" key="2">
    <source>
        <dbReference type="ARBA" id="ARBA00007511"/>
    </source>
</evidence>
<dbReference type="InterPro" id="IPR005496">
    <property type="entry name" value="Integral_membrane_TerC"/>
</dbReference>
<evidence type="ECO:0000256" key="3">
    <source>
        <dbReference type="ARBA" id="ARBA00022692"/>
    </source>
</evidence>
<organism evidence="7 8">
    <name type="scientific">Noviherbaspirillum denitrificans</name>
    <dbReference type="NCBI Taxonomy" id="1968433"/>
    <lineage>
        <taxon>Bacteria</taxon>
        <taxon>Pseudomonadati</taxon>
        <taxon>Pseudomonadota</taxon>
        <taxon>Betaproteobacteria</taxon>
        <taxon>Burkholderiales</taxon>
        <taxon>Oxalobacteraceae</taxon>
        <taxon>Noviherbaspirillum</taxon>
    </lineage>
</organism>
<keyword evidence="3 6" id="KW-0812">Transmembrane</keyword>
<reference evidence="7 8" key="1">
    <citation type="submission" date="2016-02" db="EMBL/GenBank/DDBJ databases">
        <authorList>
            <person name="Wen L."/>
            <person name="He K."/>
            <person name="Yang H."/>
        </authorList>
    </citation>
    <scope>NUCLEOTIDE SEQUENCE [LARGE SCALE GENOMIC DNA]</scope>
    <source>
        <strain evidence="7 8">TSA40</strain>
    </source>
</reference>
<evidence type="ECO:0000313" key="8">
    <source>
        <dbReference type="Proteomes" id="UP000197535"/>
    </source>
</evidence>
<keyword evidence="4 6" id="KW-1133">Transmembrane helix</keyword>
<feature type="transmembrane region" description="Helical" evidence="6">
    <location>
        <begin position="199"/>
        <end position="217"/>
    </location>
</feature>